<reference evidence="2 3" key="1">
    <citation type="journal article" date="2015" name="Plant Cell">
        <title>Oil accumulation by the oleaginous diatom Fistulifera solaris as revealed by the genome and transcriptome.</title>
        <authorList>
            <person name="Tanaka T."/>
            <person name="Maeda Y."/>
            <person name="Veluchamy A."/>
            <person name="Tanaka M."/>
            <person name="Abida H."/>
            <person name="Marechal E."/>
            <person name="Bowler C."/>
            <person name="Muto M."/>
            <person name="Sunaga Y."/>
            <person name="Tanaka M."/>
            <person name="Yoshino T."/>
            <person name="Taniguchi T."/>
            <person name="Fukuda Y."/>
            <person name="Nemoto M."/>
            <person name="Matsumoto M."/>
            <person name="Wong P.S."/>
            <person name="Aburatani S."/>
            <person name="Fujibuchi W."/>
        </authorList>
    </citation>
    <scope>NUCLEOTIDE SEQUENCE [LARGE SCALE GENOMIC DNA]</scope>
    <source>
        <strain evidence="2 3">JPCC DA0580</strain>
    </source>
</reference>
<evidence type="ECO:0000256" key="1">
    <source>
        <dbReference type="SAM" id="MobiDB-lite"/>
    </source>
</evidence>
<dbReference type="AlphaFoldDB" id="A0A1Z5JDF7"/>
<dbReference type="Proteomes" id="UP000198406">
    <property type="component" value="Unassembled WGS sequence"/>
</dbReference>
<sequence length="239" mass="26867">MPSSTSLRLFNDLFKKAFENSPDLSADKRTGSIDSGLSDTTTTRSGRLTETQEKWRRQQQQLTQLEGKYSLELYLAGIPSRDPSNDLFAARTTITTRDKDIGLNLPEKPTCENIVVDFLNTAKCFVERPDEDGFCSTEDGDWIVRDGNFRFRLLVTGYTRTVQTTGTIQNVFWSNEEAKTTQTSTSYTVPEGWLYFEGKLNNNPKKLEGVLKVEQSMGLLGAGTKMVSCGKFAARQQQQ</sequence>
<accession>A0A1Z5JDF7</accession>
<gene>
    <name evidence="2" type="ORF">FisN_8Lh125</name>
</gene>
<protein>
    <submittedName>
        <fullName evidence="2">Uncharacterized protein</fullName>
    </submittedName>
</protein>
<organism evidence="2 3">
    <name type="scientific">Fistulifera solaris</name>
    <name type="common">Oleaginous diatom</name>
    <dbReference type="NCBI Taxonomy" id="1519565"/>
    <lineage>
        <taxon>Eukaryota</taxon>
        <taxon>Sar</taxon>
        <taxon>Stramenopiles</taxon>
        <taxon>Ochrophyta</taxon>
        <taxon>Bacillariophyta</taxon>
        <taxon>Bacillariophyceae</taxon>
        <taxon>Bacillariophycidae</taxon>
        <taxon>Naviculales</taxon>
        <taxon>Naviculaceae</taxon>
        <taxon>Fistulifera</taxon>
    </lineage>
</organism>
<comment type="caution">
    <text evidence="2">The sequence shown here is derived from an EMBL/GenBank/DDBJ whole genome shotgun (WGS) entry which is preliminary data.</text>
</comment>
<proteinExistence type="predicted"/>
<keyword evidence="3" id="KW-1185">Reference proteome</keyword>
<feature type="compositionally biased region" description="Low complexity" evidence="1">
    <location>
        <begin position="34"/>
        <end position="49"/>
    </location>
</feature>
<dbReference type="OrthoDB" id="191493at2759"/>
<evidence type="ECO:0000313" key="2">
    <source>
        <dbReference type="EMBL" id="GAX12027.1"/>
    </source>
</evidence>
<feature type="region of interest" description="Disordered" evidence="1">
    <location>
        <begin position="25"/>
        <end position="54"/>
    </location>
</feature>
<name>A0A1Z5JDF7_FISSO</name>
<dbReference type="InParanoid" id="A0A1Z5JDF7"/>
<evidence type="ECO:0000313" key="3">
    <source>
        <dbReference type="Proteomes" id="UP000198406"/>
    </source>
</evidence>
<dbReference type="EMBL" id="BDSP01000048">
    <property type="protein sequence ID" value="GAX12027.1"/>
    <property type="molecule type" value="Genomic_DNA"/>
</dbReference>